<gene>
    <name evidence="1" type="ORF">SCLCIDRAFT_79100</name>
</gene>
<keyword evidence="2" id="KW-1185">Reference proteome</keyword>
<dbReference type="AlphaFoldDB" id="A0A0C3D1P5"/>
<feature type="non-terminal residue" evidence="1">
    <location>
        <position position="67"/>
    </location>
</feature>
<dbReference type="Proteomes" id="UP000053989">
    <property type="component" value="Unassembled WGS sequence"/>
</dbReference>
<dbReference type="HOGENOM" id="CLU_163773_3_0_1"/>
<dbReference type="OrthoDB" id="3229437at2759"/>
<name>A0A0C3D1P5_9AGAM</name>
<dbReference type="InParanoid" id="A0A0C3D1P5"/>
<protein>
    <submittedName>
        <fullName evidence="1">Uncharacterized protein</fullName>
    </submittedName>
</protein>
<evidence type="ECO:0000313" key="1">
    <source>
        <dbReference type="EMBL" id="KIM50329.1"/>
    </source>
</evidence>
<accession>A0A0C3D1P5</accession>
<evidence type="ECO:0000313" key="2">
    <source>
        <dbReference type="Proteomes" id="UP000053989"/>
    </source>
</evidence>
<proteinExistence type="predicted"/>
<dbReference type="STRING" id="1036808.A0A0C3D1P5"/>
<reference evidence="1 2" key="1">
    <citation type="submission" date="2014-04" db="EMBL/GenBank/DDBJ databases">
        <authorList>
            <consortium name="DOE Joint Genome Institute"/>
            <person name="Kuo A."/>
            <person name="Kohler A."/>
            <person name="Nagy L.G."/>
            <person name="Floudas D."/>
            <person name="Copeland A."/>
            <person name="Barry K.W."/>
            <person name="Cichocki N."/>
            <person name="Veneault-Fourrey C."/>
            <person name="LaButti K."/>
            <person name="Lindquist E.A."/>
            <person name="Lipzen A."/>
            <person name="Lundell T."/>
            <person name="Morin E."/>
            <person name="Murat C."/>
            <person name="Sun H."/>
            <person name="Tunlid A."/>
            <person name="Henrissat B."/>
            <person name="Grigoriev I.V."/>
            <person name="Hibbett D.S."/>
            <person name="Martin F."/>
            <person name="Nordberg H.P."/>
            <person name="Cantor M.N."/>
            <person name="Hua S.X."/>
        </authorList>
    </citation>
    <scope>NUCLEOTIDE SEQUENCE [LARGE SCALE GENOMIC DNA]</scope>
    <source>
        <strain evidence="1 2">Foug A</strain>
    </source>
</reference>
<dbReference type="EMBL" id="KN822504">
    <property type="protein sequence ID" value="KIM50329.1"/>
    <property type="molecule type" value="Genomic_DNA"/>
</dbReference>
<sequence length="67" mass="7464">CGELLQSRDHILATCPTYADQRQVLKTASEDLVTSDILGTKEGIEALIQFLRTTNAFKKHRPPTPPE</sequence>
<reference evidence="2" key="2">
    <citation type="submission" date="2015-01" db="EMBL/GenBank/DDBJ databases">
        <title>Evolutionary Origins and Diversification of the Mycorrhizal Mutualists.</title>
        <authorList>
            <consortium name="DOE Joint Genome Institute"/>
            <consortium name="Mycorrhizal Genomics Consortium"/>
            <person name="Kohler A."/>
            <person name="Kuo A."/>
            <person name="Nagy L.G."/>
            <person name="Floudas D."/>
            <person name="Copeland A."/>
            <person name="Barry K.W."/>
            <person name="Cichocki N."/>
            <person name="Veneault-Fourrey C."/>
            <person name="LaButti K."/>
            <person name="Lindquist E.A."/>
            <person name="Lipzen A."/>
            <person name="Lundell T."/>
            <person name="Morin E."/>
            <person name="Murat C."/>
            <person name="Riley R."/>
            <person name="Ohm R."/>
            <person name="Sun H."/>
            <person name="Tunlid A."/>
            <person name="Henrissat B."/>
            <person name="Grigoriev I.V."/>
            <person name="Hibbett D.S."/>
            <person name="Martin F."/>
        </authorList>
    </citation>
    <scope>NUCLEOTIDE SEQUENCE [LARGE SCALE GENOMIC DNA]</scope>
    <source>
        <strain evidence="2">Foug A</strain>
    </source>
</reference>
<organism evidence="1 2">
    <name type="scientific">Scleroderma citrinum Foug A</name>
    <dbReference type="NCBI Taxonomy" id="1036808"/>
    <lineage>
        <taxon>Eukaryota</taxon>
        <taxon>Fungi</taxon>
        <taxon>Dikarya</taxon>
        <taxon>Basidiomycota</taxon>
        <taxon>Agaricomycotina</taxon>
        <taxon>Agaricomycetes</taxon>
        <taxon>Agaricomycetidae</taxon>
        <taxon>Boletales</taxon>
        <taxon>Sclerodermatineae</taxon>
        <taxon>Sclerodermataceae</taxon>
        <taxon>Scleroderma</taxon>
    </lineage>
</organism>
<feature type="non-terminal residue" evidence="1">
    <location>
        <position position="1"/>
    </location>
</feature>